<feature type="transmembrane region" description="Helical" evidence="1">
    <location>
        <begin position="33"/>
        <end position="54"/>
    </location>
</feature>
<evidence type="ECO:0000313" key="2">
    <source>
        <dbReference type="EMBL" id="VDP57457.1"/>
    </source>
</evidence>
<keyword evidence="1" id="KW-0472">Membrane</keyword>
<keyword evidence="3" id="KW-1185">Reference proteome</keyword>
<organism evidence="2 3">
    <name type="scientific">Schistosoma margrebowiei</name>
    <dbReference type="NCBI Taxonomy" id="48269"/>
    <lineage>
        <taxon>Eukaryota</taxon>
        <taxon>Metazoa</taxon>
        <taxon>Spiralia</taxon>
        <taxon>Lophotrochozoa</taxon>
        <taxon>Platyhelminthes</taxon>
        <taxon>Trematoda</taxon>
        <taxon>Digenea</taxon>
        <taxon>Strigeidida</taxon>
        <taxon>Schistosomatoidea</taxon>
        <taxon>Schistosomatidae</taxon>
        <taxon>Schistosoma</taxon>
    </lineage>
</organism>
<evidence type="ECO:0000256" key="1">
    <source>
        <dbReference type="SAM" id="Phobius"/>
    </source>
</evidence>
<protein>
    <submittedName>
        <fullName evidence="2">Uncharacterized protein</fullName>
    </submittedName>
</protein>
<accession>A0A3P8E069</accession>
<reference evidence="2 3" key="1">
    <citation type="submission" date="2018-11" db="EMBL/GenBank/DDBJ databases">
        <authorList>
            <consortium name="Pathogen Informatics"/>
        </authorList>
    </citation>
    <scope>NUCLEOTIDE SEQUENCE [LARGE SCALE GENOMIC DNA]</scope>
    <source>
        <strain evidence="2 3">Zambia</strain>
    </source>
</reference>
<evidence type="ECO:0000313" key="3">
    <source>
        <dbReference type="Proteomes" id="UP000277204"/>
    </source>
</evidence>
<keyword evidence="1" id="KW-1133">Transmembrane helix</keyword>
<proteinExistence type="predicted"/>
<dbReference type="Proteomes" id="UP000277204">
    <property type="component" value="Unassembled WGS sequence"/>
</dbReference>
<dbReference type="AlphaFoldDB" id="A0A3P8E069"/>
<keyword evidence="1" id="KW-0812">Transmembrane</keyword>
<dbReference type="EMBL" id="UZAI01022201">
    <property type="protein sequence ID" value="VDP57457.1"/>
    <property type="molecule type" value="Genomic_DNA"/>
</dbReference>
<name>A0A3P8E069_9TREM</name>
<sequence length="73" mass="7933">MAASCASMYKRLFSIELARRSRRNGLTVVSSGFIGDSSTIIALFFVFSAAANLARSQRGYDFSGLGVSCTERR</sequence>
<gene>
    <name evidence="2" type="ORF">SMRZ_LOCUS25969</name>
</gene>